<proteinExistence type="predicted"/>
<protein>
    <submittedName>
        <fullName evidence="2">Uncharacterized protein</fullName>
    </submittedName>
</protein>
<sequence>MLVFCYFSLLSVFLKGGAFMLTQQMGRCSLTLGFAFRCLF</sequence>
<evidence type="ECO:0000313" key="2">
    <source>
        <dbReference type="EMBL" id="JAH88402.1"/>
    </source>
</evidence>
<dbReference type="EMBL" id="GBXM01020175">
    <property type="protein sequence ID" value="JAH88402.1"/>
    <property type="molecule type" value="Transcribed_RNA"/>
</dbReference>
<evidence type="ECO:0000256" key="1">
    <source>
        <dbReference type="SAM" id="SignalP"/>
    </source>
</evidence>
<dbReference type="AlphaFoldDB" id="A0A0E9WDI7"/>
<name>A0A0E9WDI7_ANGAN</name>
<accession>A0A0E9WDI7</accession>
<keyword evidence="1" id="KW-0732">Signal</keyword>
<organism evidence="2">
    <name type="scientific">Anguilla anguilla</name>
    <name type="common">European freshwater eel</name>
    <name type="synonym">Muraena anguilla</name>
    <dbReference type="NCBI Taxonomy" id="7936"/>
    <lineage>
        <taxon>Eukaryota</taxon>
        <taxon>Metazoa</taxon>
        <taxon>Chordata</taxon>
        <taxon>Craniata</taxon>
        <taxon>Vertebrata</taxon>
        <taxon>Euteleostomi</taxon>
        <taxon>Actinopterygii</taxon>
        <taxon>Neopterygii</taxon>
        <taxon>Teleostei</taxon>
        <taxon>Anguilliformes</taxon>
        <taxon>Anguillidae</taxon>
        <taxon>Anguilla</taxon>
    </lineage>
</organism>
<reference evidence="2" key="2">
    <citation type="journal article" date="2015" name="Fish Shellfish Immunol.">
        <title>Early steps in the European eel (Anguilla anguilla)-Vibrio vulnificus interaction in the gills: Role of the RtxA13 toxin.</title>
        <authorList>
            <person name="Callol A."/>
            <person name="Pajuelo D."/>
            <person name="Ebbesson L."/>
            <person name="Teles M."/>
            <person name="MacKenzie S."/>
            <person name="Amaro C."/>
        </authorList>
    </citation>
    <scope>NUCLEOTIDE SEQUENCE</scope>
</reference>
<feature type="chain" id="PRO_5002434517" evidence="1">
    <location>
        <begin position="19"/>
        <end position="40"/>
    </location>
</feature>
<feature type="signal peptide" evidence="1">
    <location>
        <begin position="1"/>
        <end position="18"/>
    </location>
</feature>
<reference evidence="2" key="1">
    <citation type="submission" date="2014-11" db="EMBL/GenBank/DDBJ databases">
        <authorList>
            <person name="Amaro Gonzalez C."/>
        </authorList>
    </citation>
    <scope>NUCLEOTIDE SEQUENCE</scope>
</reference>